<gene>
    <name evidence="3" type="ORF">TVAG_070700</name>
</gene>
<dbReference type="VEuPathDB" id="TrichDB:TVAG_070700"/>
<dbReference type="EMBL" id="DS113178">
    <property type="protein sequence ID" value="EAY23407.1"/>
    <property type="molecule type" value="Genomic_DNA"/>
</dbReference>
<evidence type="ECO:0000313" key="3">
    <source>
        <dbReference type="EMBL" id="EAY23407.1"/>
    </source>
</evidence>
<feature type="region of interest" description="Disordered" evidence="1">
    <location>
        <begin position="1073"/>
        <end position="1092"/>
    </location>
</feature>
<sequence>MLPPFKGYQLIKNYEFDIESYYLAERYFYQNQIIRRAYFGGSFHYISDEAFVHSSIEYVEFAGRTDLFNDVFAYCWNLKMAEFSTGSRSGTFRNTNIKNFTIRSNIPNYAYYECYDLETIFIDSQYVEIGEKAFCDCFKLKNVNFREGCTINYIGNNAFENCQIESFNFKIVSSIGYRAFRNTKLKHVVFNRADVADEAFINCNDLISVIIENELRMPNGHYRPSKNFFMECQSLEVVDLGLTAKTCIGMFRNCYNLKEVKSSNPELIINEDSFISYLSLTTLTSNIHIVYSNGFMFCKSLTDLDTSNIISISPRAFYGCEKLRNVHPHVFGSEYAFAFCSSLVDCTVSTVAGTGLLMNCTSLQSVTIQNVLDIPDKMFLGCTNLKTVNFPETITSIGHYAFVGTKLEIAELDLSDTEQIGNYSLKGAKIEKIKFGKDYIYFRENCERRCAEVCPGVTVTDQNPFQDVTNVKEIIIGADKNQFLPFDFQYSYDIKITLEDNAKLQINDGLLTKDNEIVYYIPTSSTRTKFTIPETITKIHPYAFSTAKLEEITINHYIETMESAFANNKYLKSITINFISQHKSLDNRIFENCVKLTNVNLCNYFNRFGDYSFSGCTSLETIIIPEGTSTLGRYCFANCHSLKSLTFPSNSLYFYDYCFYKCSNLTYLDLSQDYGFGYNAFDSSSLQSVTIKANSLTNGLFNNCQRLENVEFTDKDFSGSLPDNCFISTSLTEINIPPNVNSISNFCFAFSKIKKFFIHRKLTSIEPQAFYGIEDIEFELDCDHPIYMLGAHELIDKRSNTLVMTYGKLLSTYIVPSRVKSIGNNAINSLPRYNEETRKVVDFGLTTLVIRTKVKSDQSPVYNAPYLHNLCYGGSVKTEGFNDVPRVFVADYYARSLWNQNPKVVAIKAECDSAVPFENYAKYDYTYPKNPRYISLPEQILPQDSKKCPLFDDPYEIPYVKPENSPKEGDTDVENSTETVSELSLSENTYTSAFMSEEKATTEKSSMPLLTYILIALAAIEVLMIAGLIAFLIHKRNEESSDESFVEMSEHIISNISASTTFTNPLFSMNTMDDDPFASDFDDPSETEAESR</sequence>
<dbReference type="InterPro" id="IPR032675">
    <property type="entry name" value="LRR_dom_sf"/>
</dbReference>
<dbReference type="Pfam" id="PF13306">
    <property type="entry name" value="LRR_5"/>
    <property type="match status" value="4"/>
</dbReference>
<keyword evidence="2" id="KW-1133">Transmembrane helix</keyword>
<dbReference type="InParanoid" id="A2D7X4"/>
<dbReference type="Proteomes" id="UP000001542">
    <property type="component" value="Unassembled WGS sequence"/>
</dbReference>
<dbReference type="InterPro" id="IPR053139">
    <property type="entry name" value="Surface_bspA-like"/>
</dbReference>
<evidence type="ECO:0000313" key="4">
    <source>
        <dbReference type="Proteomes" id="UP000001542"/>
    </source>
</evidence>
<dbReference type="InterPro" id="IPR026906">
    <property type="entry name" value="LRR_5"/>
</dbReference>
<feature type="transmembrane region" description="Helical" evidence="2">
    <location>
        <begin position="1009"/>
        <end position="1033"/>
    </location>
</feature>
<dbReference type="eggNOG" id="ENOG502S9ZI">
    <property type="taxonomic scope" value="Eukaryota"/>
</dbReference>
<evidence type="ECO:0000256" key="1">
    <source>
        <dbReference type="SAM" id="MobiDB-lite"/>
    </source>
</evidence>
<dbReference type="VEuPathDB" id="TrichDB:TVAGG3_1041180"/>
<name>A2D7X4_TRIV3</name>
<dbReference type="Gene3D" id="3.80.10.10">
    <property type="entry name" value="Ribonuclease Inhibitor"/>
    <property type="match status" value="4"/>
</dbReference>
<protein>
    <submittedName>
        <fullName evidence="3">Surface antigen BspA-like</fullName>
    </submittedName>
</protein>
<keyword evidence="4" id="KW-1185">Reference proteome</keyword>
<proteinExistence type="predicted"/>
<feature type="region of interest" description="Disordered" evidence="1">
    <location>
        <begin position="959"/>
        <end position="982"/>
    </location>
</feature>
<keyword evidence="2" id="KW-0812">Transmembrane</keyword>
<dbReference type="SUPFAM" id="SSF52058">
    <property type="entry name" value="L domain-like"/>
    <property type="match status" value="3"/>
</dbReference>
<reference evidence="3" key="2">
    <citation type="journal article" date="2007" name="Science">
        <title>Draft genome sequence of the sexually transmitted pathogen Trichomonas vaginalis.</title>
        <authorList>
            <person name="Carlton J.M."/>
            <person name="Hirt R.P."/>
            <person name="Silva J.C."/>
            <person name="Delcher A.L."/>
            <person name="Schatz M."/>
            <person name="Zhao Q."/>
            <person name="Wortman J.R."/>
            <person name="Bidwell S.L."/>
            <person name="Alsmark U.C.M."/>
            <person name="Besteiro S."/>
            <person name="Sicheritz-Ponten T."/>
            <person name="Noel C.J."/>
            <person name="Dacks J.B."/>
            <person name="Foster P.G."/>
            <person name="Simillion C."/>
            <person name="Van de Peer Y."/>
            <person name="Miranda-Saavedra D."/>
            <person name="Barton G.J."/>
            <person name="Westrop G.D."/>
            <person name="Mueller S."/>
            <person name="Dessi D."/>
            <person name="Fiori P.L."/>
            <person name="Ren Q."/>
            <person name="Paulsen I."/>
            <person name="Zhang H."/>
            <person name="Bastida-Corcuera F.D."/>
            <person name="Simoes-Barbosa A."/>
            <person name="Brown M.T."/>
            <person name="Hayes R.D."/>
            <person name="Mukherjee M."/>
            <person name="Okumura C.Y."/>
            <person name="Schneider R."/>
            <person name="Smith A.J."/>
            <person name="Vanacova S."/>
            <person name="Villalvazo M."/>
            <person name="Haas B.J."/>
            <person name="Pertea M."/>
            <person name="Feldblyum T.V."/>
            <person name="Utterback T.R."/>
            <person name="Shu C.L."/>
            <person name="Osoegawa K."/>
            <person name="de Jong P.J."/>
            <person name="Hrdy I."/>
            <person name="Horvathova L."/>
            <person name="Zubacova Z."/>
            <person name="Dolezal P."/>
            <person name="Malik S.B."/>
            <person name="Logsdon J.M. Jr."/>
            <person name="Henze K."/>
            <person name="Gupta A."/>
            <person name="Wang C.C."/>
            <person name="Dunne R.L."/>
            <person name="Upcroft J.A."/>
            <person name="Upcroft P."/>
            <person name="White O."/>
            <person name="Salzberg S.L."/>
            <person name="Tang P."/>
            <person name="Chiu C.-H."/>
            <person name="Lee Y.-S."/>
            <person name="Embley T.M."/>
            <person name="Coombs G.H."/>
            <person name="Mottram J.C."/>
            <person name="Tachezy J."/>
            <person name="Fraser-Liggett C.M."/>
            <person name="Johnson P.J."/>
        </authorList>
    </citation>
    <scope>NUCLEOTIDE SEQUENCE [LARGE SCALE GENOMIC DNA]</scope>
    <source>
        <strain evidence="3">G3</strain>
    </source>
</reference>
<evidence type="ECO:0000256" key="2">
    <source>
        <dbReference type="SAM" id="Phobius"/>
    </source>
</evidence>
<organism evidence="3 4">
    <name type="scientific">Trichomonas vaginalis (strain ATCC PRA-98 / G3)</name>
    <dbReference type="NCBI Taxonomy" id="412133"/>
    <lineage>
        <taxon>Eukaryota</taxon>
        <taxon>Metamonada</taxon>
        <taxon>Parabasalia</taxon>
        <taxon>Trichomonadida</taxon>
        <taxon>Trichomonadidae</taxon>
        <taxon>Trichomonas</taxon>
    </lineage>
</organism>
<dbReference type="PANTHER" id="PTHR45661">
    <property type="entry name" value="SURFACE ANTIGEN"/>
    <property type="match status" value="1"/>
</dbReference>
<dbReference type="AlphaFoldDB" id="A2D7X4"/>
<accession>A2D7X4</accession>
<reference evidence="3" key="1">
    <citation type="submission" date="2006-10" db="EMBL/GenBank/DDBJ databases">
        <authorList>
            <person name="Amadeo P."/>
            <person name="Zhao Q."/>
            <person name="Wortman J."/>
            <person name="Fraser-Liggett C."/>
            <person name="Carlton J."/>
        </authorList>
    </citation>
    <scope>NUCLEOTIDE SEQUENCE</scope>
    <source>
        <strain evidence="3">G3</strain>
    </source>
</reference>
<dbReference type="PANTHER" id="PTHR45661:SF3">
    <property type="entry name" value="IG-LIKE DOMAIN-CONTAINING PROTEIN"/>
    <property type="match status" value="1"/>
</dbReference>
<keyword evidence="2" id="KW-0472">Membrane</keyword>
<dbReference type="SMR" id="A2D7X4"/>